<evidence type="ECO:0000313" key="15">
    <source>
        <dbReference type="EMBL" id="VVE50649.1"/>
    </source>
</evidence>
<keyword evidence="5 12" id="KW-0812">Transmembrane</keyword>
<comment type="subcellular location">
    <subcellularLocation>
        <location evidence="12">Cell membrane</location>
        <topology evidence="12">Multi-pass membrane protein</topology>
    </subcellularLocation>
    <subcellularLocation>
        <location evidence="12">Bacterial flagellum basal body</location>
    </subcellularLocation>
</comment>
<feature type="signal peptide" evidence="14">
    <location>
        <begin position="1"/>
        <end position="30"/>
    </location>
</feature>
<keyword evidence="15" id="KW-0966">Cell projection</keyword>
<evidence type="ECO:0000256" key="3">
    <source>
        <dbReference type="ARBA" id="ARBA00022448"/>
    </source>
</evidence>
<dbReference type="GO" id="GO:0044781">
    <property type="term" value="P:bacterial-type flagellum organization"/>
    <property type="evidence" value="ECO:0007669"/>
    <property type="project" value="UniProtKB-UniRule"/>
</dbReference>
<keyword evidence="7 12" id="KW-0653">Protein transport</keyword>
<keyword evidence="9 12" id="KW-0472">Membrane</keyword>
<evidence type="ECO:0000256" key="13">
    <source>
        <dbReference type="SAM" id="MobiDB-lite"/>
    </source>
</evidence>
<keyword evidence="15" id="KW-0969">Cilium</keyword>
<evidence type="ECO:0000256" key="11">
    <source>
        <dbReference type="ARBA" id="ARBA00023225"/>
    </source>
</evidence>
<keyword evidence="3 12" id="KW-0813">Transport</keyword>
<comment type="similarity">
    <text evidence="1 12">Belongs to the FliP/MopC/SpaP family.</text>
</comment>
<dbReference type="Pfam" id="PF00813">
    <property type="entry name" value="FliP"/>
    <property type="match status" value="1"/>
</dbReference>
<evidence type="ECO:0000313" key="16">
    <source>
        <dbReference type="Proteomes" id="UP000337189"/>
    </source>
</evidence>
<dbReference type="GO" id="GO:0005886">
    <property type="term" value="C:plasma membrane"/>
    <property type="evidence" value="ECO:0007669"/>
    <property type="project" value="UniProtKB-SubCell"/>
</dbReference>
<evidence type="ECO:0000256" key="14">
    <source>
        <dbReference type="SAM" id="SignalP"/>
    </source>
</evidence>
<keyword evidence="4 12" id="KW-1003">Cell membrane</keyword>
<sequence>MKRYFHWLAVVLVMLGALGALGGFAASAYAQTEGAPSEAEINADLSDIARDASIMQASPLSQAAREAKAAASPKPHVPRLSKPSAGKGNASSPSASSDGDRTALALRIAIGLTLVAVVPGLLVCMTAFLRIIIVLSMLRHAIGMQETPPNTALIGIAIFLTMFTMAPVIQTVNTTSLQPFLAGKTTPEQAYERGIVPLRDYMVRQTREQDLALMVELSRAPQPRDMTDISNVQLIPAYMLSELRAAFQIGFMVFLPFILIDLIVSSLLMALGMMMMPPATIALPLKILMFILVDGWGLLLRALVGSFH</sequence>
<accession>A0A5E4YPA0</accession>
<keyword evidence="6 12" id="KW-1005">Bacterial flagellum biogenesis</keyword>
<proteinExistence type="inferred from homology"/>
<dbReference type="AlphaFoldDB" id="A0A5E4YPA0"/>
<keyword evidence="8 12" id="KW-1133">Transmembrane helix</keyword>
<dbReference type="RefSeq" id="WP_246189958.1">
    <property type="nucleotide sequence ID" value="NZ_CABPSJ010000008.1"/>
</dbReference>
<dbReference type="GO" id="GO:0009306">
    <property type="term" value="P:protein secretion"/>
    <property type="evidence" value="ECO:0007669"/>
    <property type="project" value="UniProtKB-UniRule"/>
</dbReference>
<evidence type="ECO:0000256" key="4">
    <source>
        <dbReference type="ARBA" id="ARBA00022475"/>
    </source>
</evidence>
<dbReference type="PROSITE" id="PS01061">
    <property type="entry name" value="FLIP_2"/>
    <property type="match status" value="1"/>
</dbReference>
<keyword evidence="11 12" id="KW-1006">Bacterial flagellum protein export</keyword>
<dbReference type="PRINTS" id="PR01302">
    <property type="entry name" value="TYPE3IMPPROT"/>
</dbReference>
<protein>
    <recommendedName>
        <fullName evidence="2 12">Flagellar biosynthetic protein FliP</fullName>
    </recommendedName>
</protein>
<keyword evidence="10" id="KW-0975">Bacterial flagellum</keyword>
<dbReference type="InterPro" id="IPR005838">
    <property type="entry name" value="T3SS_IM_P"/>
</dbReference>
<keyword evidence="14" id="KW-0732">Signal</keyword>
<dbReference type="EMBL" id="CABPSJ010000008">
    <property type="protein sequence ID" value="VVE50649.1"/>
    <property type="molecule type" value="Genomic_DNA"/>
</dbReference>
<gene>
    <name evidence="12" type="primary">fliP</name>
    <name evidence="15" type="ORF">PCO31110_04726</name>
</gene>
<dbReference type="PANTHER" id="PTHR30587">
    <property type="entry name" value="FLAGELLAR BIOSYNTHETIC PROTEIN FLIP"/>
    <property type="match status" value="1"/>
</dbReference>
<dbReference type="InterPro" id="IPR005837">
    <property type="entry name" value="FliP"/>
</dbReference>
<evidence type="ECO:0000256" key="1">
    <source>
        <dbReference type="ARBA" id="ARBA00006257"/>
    </source>
</evidence>
<evidence type="ECO:0000256" key="8">
    <source>
        <dbReference type="ARBA" id="ARBA00022989"/>
    </source>
</evidence>
<feature type="chain" id="PRO_5023034393" description="Flagellar biosynthetic protein FliP" evidence="14">
    <location>
        <begin position="31"/>
        <end position="308"/>
    </location>
</feature>
<feature type="transmembrane region" description="Helical" evidence="12">
    <location>
        <begin position="283"/>
        <end position="304"/>
    </location>
</feature>
<evidence type="ECO:0000256" key="7">
    <source>
        <dbReference type="ARBA" id="ARBA00022927"/>
    </source>
</evidence>
<name>A0A5E4YPA0_9BURK</name>
<dbReference type="NCBIfam" id="NF009438">
    <property type="entry name" value="PRK12797.1"/>
    <property type="match status" value="1"/>
</dbReference>
<dbReference type="PROSITE" id="PS01060">
    <property type="entry name" value="FLIP_1"/>
    <property type="match status" value="1"/>
</dbReference>
<evidence type="ECO:0000256" key="9">
    <source>
        <dbReference type="ARBA" id="ARBA00023136"/>
    </source>
</evidence>
<keyword evidence="15" id="KW-0282">Flagellum</keyword>
<evidence type="ECO:0000256" key="6">
    <source>
        <dbReference type="ARBA" id="ARBA00022795"/>
    </source>
</evidence>
<evidence type="ECO:0000256" key="10">
    <source>
        <dbReference type="ARBA" id="ARBA00023143"/>
    </source>
</evidence>
<feature type="transmembrane region" description="Helical" evidence="12">
    <location>
        <begin position="150"/>
        <end position="169"/>
    </location>
</feature>
<evidence type="ECO:0000256" key="5">
    <source>
        <dbReference type="ARBA" id="ARBA00022692"/>
    </source>
</evidence>
<reference evidence="15 16" key="1">
    <citation type="submission" date="2019-08" db="EMBL/GenBank/DDBJ databases">
        <authorList>
            <person name="Peeters C."/>
        </authorList>
    </citation>
    <scope>NUCLEOTIDE SEQUENCE [LARGE SCALE GENOMIC DNA]</scope>
    <source>
        <strain evidence="15 16">LMG 31110</strain>
    </source>
</reference>
<dbReference type="PANTHER" id="PTHR30587:SF0">
    <property type="entry name" value="FLAGELLAR BIOSYNTHETIC PROTEIN FLIP"/>
    <property type="match status" value="1"/>
</dbReference>
<dbReference type="GO" id="GO:0009425">
    <property type="term" value="C:bacterial-type flagellum basal body"/>
    <property type="evidence" value="ECO:0007669"/>
    <property type="project" value="UniProtKB-SubCell"/>
</dbReference>
<evidence type="ECO:0000256" key="12">
    <source>
        <dbReference type="RuleBase" id="RU362069"/>
    </source>
</evidence>
<organism evidence="15 16">
    <name type="scientific">Pandoraea communis</name>
    <dbReference type="NCBI Taxonomy" id="2508297"/>
    <lineage>
        <taxon>Bacteria</taxon>
        <taxon>Pseudomonadati</taxon>
        <taxon>Pseudomonadota</taxon>
        <taxon>Betaproteobacteria</taxon>
        <taxon>Burkholderiales</taxon>
        <taxon>Burkholderiaceae</taxon>
        <taxon>Pandoraea</taxon>
    </lineage>
</organism>
<dbReference type="Proteomes" id="UP000337189">
    <property type="component" value="Unassembled WGS sequence"/>
</dbReference>
<comment type="function">
    <text evidence="12">Plays a role in the flagellum-specific transport system.</text>
</comment>
<feature type="region of interest" description="Disordered" evidence="13">
    <location>
        <begin position="65"/>
        <end position="99"/>
    </location>
</feature>
<feature type="transmembrane region" description="Helical" evidence="12">
    <location>
        <begin position="108"/>
        <end position="138"/>
    </location>
</feature>
<feature type="transmembrane region" description="Helical" evidence="12">
    <location>
        <begin position="245"/>
        <end position="271"/>
    </location>
</feature>
<evidence type="ECO:0000256" key="2">
    <source>
        <dbReference type="ARBA" id="ARBA00021714"/>
    </source>
</evidence>
<dbReference type="NCBIfam" id="TIGR01103">
    <property type="entry name" value="fliP"/>
    <property type="match status" value="1"/>
</dbReference>